<proteinExistence type="predicted"/>
<gene>
    <name evidence="3" type="ORF">AVDCRST_MAG73-785</name>
</gene>
<accession>A0A6J4TQG5</accession>
<feature type="domain" description="Transposase IS4-like" evidence="1">
    <location>
        <begin position="105"/>
        <end position="259"/>
    </location>
</feature>
<dbReference type="Pfam" id="PF01609">
    <property type="entry name" value="DDE_Tnp_1"/>
    <property type="match status" value="1"/>
</dbReference>
<dbReference type="Pfam" id="PF13340">
    <property type="entry name" value="DUF4096"/>
    <property type="match status" value="1"/>
</dbReference>
<dbReference type="AlphaFoldDB" id="A0A6J4TQG5"/>
<dbReference type="GO" id="GO:0003677">
    <property type="term" value="F:DNA binding"/>
    <property type="evidence" value="ECO:0007669"/>
    <property type="project" value="InterPro"/>
</dbReference>
<dbReference type="GO" id="GO:0006313">
    <property type="term" value="P:DNA transposition"/>
    <property type="evidence" value="ECO:0007669"/>
    <property type="project" value="InterPro"/>
</dbReference>
<dbReference type="PANTHER" id="PTHR30007">
    <property type="entry name" value="PHP DOMAIN PROTEIN"/>
    <property type="match status" value="1"/>
</dbReference>
<protein>
    <submittedName>
        <fullName evidence="3">Mobile element protein</fullName>
    </submittedName>
</protein>
<organism evidence="3">
    <name type="scientific">uncultured Thermomicrobiales bacterium</name>
    <dbReference type="NCBI Taxonomy" id="1645740"/>
    <lineage>
        <taxon>Bacteria</taxon>
        <taxon>Pseudomonadati</taxon>
        <taxon>Thermomicrobiota</taxon>
        <taxon>Thermomicrobia</taxon>
        <taxon>Thermomicrobiales</taxon>
        <taxon>environmental samples</taxon>
    </lineage>
</organism>
<dbReference type="PANTHER" id="PTHR30007:SF0">
    <property type="entry name" value="TRANSPOSASE"/>
    <property type="match status" value="1"/>
</dbReference>
<evidence type="ECO:0000259" key="2">
    <source>
        <dbReference type="Pfam" id="PF13340"/>
    </source>
</evidence>
<feature type="domain" description="Insertion element IS402-like" evidence="2">
    <location>
        <begin position="15"/>
        <end position="87"/>
    </location>
</feature>
<name>A0A6J4TQG5_9BACT</name>
<reference evidence="3" key="1">
    <citation type="submission" date="2020-02" db="EMBL/GenBank/DDBJ databases">
        <authorList>
            <person name="Meier V. D."/>
        </authorList>
    </citation>
    <scope>NUCLEOTIDE SEQUENCE</scope>
    <source>
        <strain evidence="3">AVDCRST_MAG73</strain>
    </source>
</reference>
<evidence type="ECO:0000313" key="3">
    <source>
        <dbReference type="EMBL" id="CAA9529378.1"/>
    </source>
</evidence>
<dbReference type="InterPro" id="IPR002559">
    <property type="entry name" value="Transposase_11"/>
</dbReference>
<evidence type="ECO:0000259" key="1">
    <source>
        <dbReference type="Pfam" id="PF01609"/>
    </source>
</evidence>
<dbReference type="GO" id="GO:0004803">
    <property type="term" value="F:transposase activity"/>
    <property type="evidence" value="ECO:0007669"/>
    <property type="project" value="InterPro"/>
</dbReference>
<dbReference type="EMBL" id="CADCWE010000046">
    <property type="protein sequence ID" value="CAA9529378.1"/>
    <property type="molecule type" value="Genomic_DNA"/>
</dbReference>
<sequence>MDTPPATRHPYPTDVSDEEWEFVAPYLTLMTAAAPQRRHDLREVFNGLRYIVRGGLQWRLMPHDLPPWEAVYQQTRRWMAAGSFEAIVHDLRALLRLGAGRAPAPTAAILDSRTLRSTPESGARAGYDGHKRAKGSKVHAAVDTLGHLLALHATPADAQDRAQVAELAAAVQVATGETVAVAFVDQGYTGAQAGEDAAAHGIRLEVVKHAGARRGFVLLPRRWVVERGFAWAARFRRLARDYERLRTTLEGFHYVAFALLALHKVLPVLWVL</sequence>
<dbReference type="NCBIfam" id="NF033580">
    <property type="entry name" value="transpos_IS5_3"/>
    <property type="match status" value="1"/>
</dbReference>
<dbReference type="InterPro" id="IPR025161">
    <property type="entry name" value="IS402-like_dom"/>
</dbReference>